<gene>
    <name evidence="1" type="ORF">FEM48_Zijuj06G0144600</name>
</gene>
<name>A0A978V9T8_ZIZJJ</name>
<organism evidence="1 2">
    <name type="scientific">Ziziphus jujuba var. spinosa</name>
    <dbReference type="NCBI Taxonomy" id="714518"/>
    <lineage>
        <taxon>Eukaryota</taxon>
        <taxon>Viridiplantae</taxon>
        <taxon>Streptophyta</taxon>
        <taxon>Embryophyta</taxon>
        <taxon>Tracheophyta</taxon>
        <taxon>Spermatophyta</taxon>
        <taxon>Magnoliopsida</taxon>
        <taxon>eudicotyledons</taxon>
        <taxon>Gunneridae</taxon>
        <taxon>Pentapetalae</taxon>
        <taxon>rosids</taxon>
        <taxon>fabids</taxon>
        <taxon>Rosales</taxon>
        <taxon>Rhamnaceae</taxon>
        <taxon>Paliureae</taxon>
        <taxon>Ziziphus</taxon>
    </lineage>
</organism>
<comment type="caution">
    <text evidence="1">The sequence shown here is derived from an EMBL/GenBank/DDBJ whole genome shotgun (WGS) entry which is preliminary data.</text>
</comment>
<sequence>MASDTSTAHTTIQNTQEPNNPLVTINITNITKLTTTNYITWSLQIRSLLEGYDLYGFLDGSHPSPTSTITVNGKSAPNPTYMTWKRQDRLLFSALLSAVSLSIQPLLARNTTSQEAWTTLANTYAKPSCGHIKQIKDQLKNYVKVSKMISEYMQFIKKRADELALLGKPVDEEDLIDKILDGLGEEYKGIVDAVNAHETSISFNEIHKKLINKEASLQQTHAPPSFFSVTANPVKQRNNQS</sequence>
<evidence type="ECO:0000313" key="1">
    <source>
        <dbReference type="EMBL" id="KAH7524673.1"/>
    </source>
</evidence>
<proteinExistence type="predicted"/>
<dbReference type="EMBL" id="JAEACU010000006">
    <property type="protein sequence ID" value="KAH7524673.1"/>
    <property type="molecule type" value="Genomic_DNA"/>
</dbReference>
<dbReference type="PANTHER" id="PTHR47481:SF22">
    <property type="entry name" value="RETROTRANSPOSON GAG DOMAIN-CONTAINING PROTEIN"/>
    <property type="match status" value="1"/>
</dbReference>
<dbReference type="Proteomes" id="UP000813462">
    <property type="component" value="Unassembled WGS sequence"/>
</dbReference>
<evidence type="ECO:0008006" key="3">
    <source>
        <dbReference type="Google" id="ProtNLM"/>
    </source>
</evidence>
<protein>
    <recommendedName>
        <fullName evidence="3">Retrovirus-related Pol polyprotein from transposon RE1</fullName>
    </recommendedName>
</protein>
<accession>A0A978V9T8</accession>
<dbReference type="PANTHER" id="PTHR47481">
    <property type="match status" value="1"/>
</dbReference>
<evidence type="ECO:0000313" key="2">
    <source>
        <dbReference type="Proteomes" id="UP000813462"/>
    </source>
</evidence>
<dbReference type="AlphaFoldDB" id="A0A978V9T8"/>
<reference evidence="1" key="1">
    <citation type="journal article" date="2021" name="Front. Plant Sci.">
        <title>Chromosome-Scale Genome Assembly for Chinese Sour Jujube and Insights Into Its Genome Evolution and Domestication Signature.</title>
        <authorList>
            <person name="Shen L.-Y."/>
            <person name="Luo H."/>
            <person name="Wang X.-L."/>
            <person name="Wang X.-M."/>
            <person name="Qiu X.-J."/>
            <person name="Liu H."/>
            <person name="Zhou S.-S."/>
            <person name="Jia K.-H."/>
            <person name="Nie S."/>
            <person name="Bao Y.-T."/>
            <person name="Zhang R.-G."/>
            <person name="Yun Q.-Z."/>
            <person name="Chai Y.-H."/>
            <person name="Lu J.-Y."/>
            <person name="Li Y."/>
            <person name="Zhao S.-W."/>
            <person name="Mao J.-F."/>
            <person name="Jia S.-G."/>
            <person name="Mao Y.-M."/>
        </authorList>
    </citation>
    <scope>NUCLEOTIDE SEQUENCE</scope>
    <source>
        <strain evidence="1">AT0</strain>
        <tissue evidence="1">Leaf</tissue>
    </source>
</reference>
<dbReference type="Pfam" id="PF14223">
    <property type="entry name" value="Retrotran_gag_2"/>
    <property type="match status" value="1"/>
</dbReference>